<proteinExistence type="predicted"/>
<dbReference type="InterPro" id="IPR036188">
    <property type="entry name" value="FAD/NAD-bd_sf"/>
</dbReference>
<evidence type="ECO:0008006" key="3">
    <source>
        <dbReference type="Google" id="ProtNLM"/>
    </source>
</evidence>
<dbReference type="RefSeq" id="WP_148073607.1">
    <property type="nucleotide sequence ID" value="NZ_CP042913.1"/>
</dbReference>
<sequence length="419" mass="46351">MSELKSAYDCVVLGAGPAGSTVATLVAAAGFRTLLVERAEMPRPHVGESLMPETYWIFERLGILPQLKRDDYARKVGVQFVSSSGKESAPFYFRSHDDRECSETWHVDRADFDKLMFDNAEKHGAECKDQTRALDVLLEEDQAVGVRLQASGGKAHDVAARVVVDATGQQCLLASKLGLKQMNPTLRKASIWGHFRGGKVDTEGGGVKTVILQTTENRSWFWYIPQTDNLVSVGLVGDNDYLLKGRGLPSDVFTEELANCPTLSDWLADAEPTEELRVVKEFSYTTNQSAGPGWVLVGDAWGFIDPIYSSGVYFALKSGELAADAIVDGLRANDLSSRTLGRWVEGFSRQTNLIRKLVHAFYSGEFRVGQFVTEYPEHQAELVDLLIGRVFDGRPGKIFDDLDPWLEGRMSKESIPTSE</sequence>
<dbReference type="InterPro" id="IPR050816">
    <property type="entry name" value="Flavin-dep_Halogenase_NPB"/>
</dbReference>
<dbReference type="GO" id="GO:0004497">
    <property type="term" value="F:monooxygenase activity"/>
    <property type="evidence" value="ECO:0007669"/>
    <property type="project" value="InterPro"/>
</dbReference>
<dbReference type="PANTHER" id="PTHR43747:SF1">
    <property type="entry name" value="SLR1998 PROTEIN"/>
    <property type="match status" value="1"/>
</dbReference>
<reference evidence="1 2" key="1">
    <citation type="submission" date="2019-08" db="EMBL/GenBank/DDBJ databases">
        <title>Deep-cultivation of Planctomycetes and their phenomic and genomic characterization uncovers novel biology.</title>
        <authorList>
            <person name="Wiegand S."/>
            <person name="Jogler M."/>
            <person name="Boedeker C."/>
            <person name="Pinto D."/>
            <person name="Vollmers J."/>
            <person name="Rivas-Marin E."/>
            <person name="Kohn T."/>
            <person name="Peeters S.H."/>
            <person name="Heuer A."/>
            <person name="Rast P."/>
            <person name="Oberbeckmann S."/>
            <person name="Bunk B."/>
            <person name="Jeske O."/>
            <person name="Meyerdierks A."/>
            <person name="Storesund J.E."/>
            <person name="Kallscheuer N."/>
            <person name="Luecker S."/>
            <person name="Lage O.M."/>
            <person name="Pohl T."/>
            <person name="Merkel B.J."/>
            <person name="Hornburger P."/>
            <person name="Mueller R.-W."/>
            <person name="Bruemmer F."/>
            <person name="Labrenz M."/>
            <person name="Spormann A.M."/>
            <person name="Op den Camp H."/>
            <person name="Overmann J."/>
            <person name="Amann R."/>
            <person name="Jetten M.S.M."/>
            <person name="Mascher T."/>
            <person name="Medema M.H."/>
            <person name="Devos D.P."/>
            <person name="Kaster A.-K."/>
            <person name="Ovreas L."/>
            <person name="Rohde M."/>
            <person name="Galperin M.Y."/>
            <person name="Jogler C."/>
        </authorList>
    </citation>
    <scope>NUCLEOTIDE SEQUENCE [LARGE SCALE GENOMIC DNA]</scope>
    <source>
        <strain evidence="1 2">Pr1d</strain>
    </source>
</reference>
<gene>
    <name evidence="1" type="ORF">Pr1d_23380</name>
</gene>
<dbReference type="SUPFAM" id="SSF51905">
    <property type="entry name" value="FAD/NAD(P)-binding domain"/>
    <property type="match status" value="1"/>
</dbReference>
<accession>A0A5B9Q7R3</accession>
<keyword evidence="2" id="KW-1185">Reference proteome</keyword>
<organism evidence="1 2">
    <name type="scientific">Bythopirellula goksoeyrii</name>
    <dbReference type="NCBI Taxonomy" id="1400387"/>
    <lineage>
        <taxon>Bacteria</taxon>
        <taxon>Pseudomonadati</taxon>
        <taxon>Planctomycetota</taxon>
        <taxon>Planctomycetia</taxon>
        <taxon>Pirellulales</taxon>
        <taxon>Lacipirellulaceae</taxon>
        <taxon>Bythopirellula</taxon>
    </lineage>
</organism>
<dbReference type="AlphaFoldDB" id="A0A5B9Q7R3"/>
<dbReference type="OrthoDB" id="9806565at2"/>
<protein>
    <recommendedName>
        <fullName evidence="3">FAD-dependent oxidoreductase LodB</fullName>
    </recommendedName>
</protein>
<dbReference type="EMBL" id="CP042913">
    <property type="protein sequence ID" value="QEG35047.1"/>
    <property type="molecule type" value="Genomic_DNA"/>
</dbReference>
<dbReference type="Gene3D" id="3.50.50.60">
    <property type="entry name" value="FAD/NAD(P)-binding domain"/>
    <property type="match status" value="1"/>
</dbReference>
<dbReference type="InterPro" id="IPR006905">
    <property type="entry name" value="Flavin_halogenase"/>
</dbReference>
<dbReference type="Pfam" id="PF04820">
    <property type="entry name" value="Trp_halogenase"/>
    <property type="match status" value="2"/>
</dbReference>
<name>A0A5B9Q7R3_9BACT</name>
<evidence type="ECO:0000313" key="1">
    <source>
        <dbReference type="EMBL" id="QEG35047.1"/>
    </source>
</evidence>
<dbReference type="Proteomes" id="UP000323917">
    <property type="component" value="Chromosome"/>
</dbReference>
<dbReference type="PANTHER" id="PTHR43747">
    <property type="entry name" value="FAD-BINDING PROTEIN"/>
    <property type="match status" value="1"/>
</dbReference>
<evidence type="ECO:0000313" key="2">
    <source>
        <dbReference type="Proteomes" id="UP000323917"/>
    </source>
</evidence>
<dbReference type="KEGG" id="bgok:Pr1d_23380"/>